<dbReference type="Proteomes" id="UP001524587">
    <property type="component" value="Unassembled WGS sequence"/>
</dbReference>
<protein>
    <recommendedName>
        <fullName evidence="4">Phage tail tape measure protein</fullName>
    </recommendedName>
</protein>
<comment type="caution">
    <text evidence="2">The sequence shown here is derived from an EMBL/GenBank/DDBJ whole genome shotgun (WGS) entry which is preliminary data.</text>
</comment>
<evidence type="ECO:0000313" key="2">
    <source>
        <dbReference type="EMBL" id="MCQ8279861.1"/>
    </source>
</evidence>
<dbReference type="RefSeq" id="WP_422865350.1">
    <property type="nucleotide sequence ID" value="NZ_JAMSKV010000017.1"/>
</dbReference>
<reference evidence="2 3" key="1">
    <citation type="submission" date="2022-06" db="EMBL/GenBank/DDBJ databases">
        <title>Endosaccharibacter gen. nov., sp. nov., endophytic bacteria isolated from sugarcane.</title>
        <authorList>
            <person name="Pitiwittayakul N."/>
            <person name="Yukphan P."/>
            <person name="Charoenyingcharoen P."/>
            <person name="Tanasupawat S."/>
        </authorList>
    </citation>
    <scope>NUCLEOTIDE SEQUENCE [LARGE SCALE GENOMIC DNA]</scope>
    <source>
        <strain evidence="2 3">KSS8</strain>
    </source>
</reference>
<name>A0ABT1WAF0_9PROT</name>
<sequence>MADVYRIGVAIGMTDNASQVLQALGRNLLGLNLKIKDIEGGLNRIKIAALGLGGVFAGRAIIEGWSNAAEAGAKLQAAQIAMTNAGMTHLEVVQETARAYQSMSEVKGPDIVERINALRELRGIVGAGPGGHDYREINALLPNYLKVRELVGDKGANDLFRTVEQQGGARFKADGSFDQARFEKYVDAALRTIQAGGGNITPRDLLNVMQMASTTARGMDPDAFWNTMMTPILEMGGHRAGTAGTALSRALFGGIMPERNARELDRLGLYNPGAVRVLPHITKEERAELIKQGYTIGRGGVVTVGAGALRGEKELNDPTQGIFPWIKDVFLPRLKADYEKNVASKPGNTETFDAYLRDEMYKALPTETARRFVALLTAQTQSAQRDQTMRGQAPGLTAYDTAQQGFDKQVENIKRAWSSLMETLGLPAAQDGARILKAIAGGLDAVTQWAARNPNAAQYLERFAFGIGAVIAVSGTAAIAGAALGPLAAGIKLLAGSLLPFGAGGAAKMAAEGAAGEIATLTAEGGPGSIALLVTRLGVLGLAIGGAILALKAVDSIGPDNPHPNINAHGQGYSGRSPADAGAPPPHDSGWGVFNGLGSRIQQGWSESQKHPTHGNARGIGSAINPTAYESGSDMVHLQPITIINQIDGNQIGRHVDTYQTRRAARPSSSGSLVDPVEVPLRPGMQVVNL</sequence>
<evidence type="ECO:0000256" key="1">
    <source>
        <dbReference type="SAM" id="MobiDB-lite"/>
    </source>
</evidence>
<evidence type="ECO:0008006" key="4">
    <source>
        <dbReference type="Google" id="ProtNLM"/>
    </source>
</evidence>
<proteinExistence type="predicted"/>
<dbReference type="EMBL" id="JAMSKV010000017">
    <property type="protein sequence ID" value="MCQ8279861.1"/>
    <property type="molecule type" value="Genomic_DNA"/>
</dbReference>
<keyword evidence="3" id="KW-1185">Reference proteome</keyword>
<gene>
    <name evidence="2" type="ORF">NFI95_15560</name>
</gene>
<evidence type="ECO:0000313" key="3">
    <source>
        <dbReference type="Proteomes" id="UP001524587"/>
    </source>
</evidence>
<feature type="region of interest" description="Disordered" evidence="1">
    <location>
        <begin position="562"/>
        <end position="625"/>
    </location>
</feature>
<organism evidence="2 3">
    <name type="scientific">Endosaccharibacter trunci</name>
    <dbReference type="NCBI Taxonomy" id="2812733"/>
    <lineage>
        <taxon>Bacteria</taxon>
        <taxon>Pseudomonadati</taxon>
        <taxon>Pseudomonadota</taxon>
        <taxon>Alphaproteobacteria</taxon>
        <taxon>Acetobacterales</taxon>
        <taxon>Acetobacteraceae</taxon>
        <taxon>Endosaccharibacter</taxon>
    </lineage>
</organism>
<accession>A0ABT1WAF0</accession>